<accession>A0ACC2X942</accession>
<sequence length="943" mass="104959">MSWDLRVLTAPSLDTELCLLVTFDNAKYLINCGEGTQRNFVQKKISLRKLDGIFFTNGSAGCVGGLPGVMMTLADAGGGGNALKVAGPENVPQYLASCRTFVQRESLPLSILDIPTSADQPVFQSPNLSVRAITLRPHSARHRASIGEDANQQEEFGWKDTRRQLKDLSTSQLRWWRRAILKGIFKDPNPGVTPSNVAIPISAPPLEVTDSSATTEKPPSRPPSPGKFQRQQTLSRSYIPQPIPLDGNDYHTNSQPSLMEDVRIAYILQAPQVRGKFDNAKAKQLGVPNGPIRGKLTAGQTIEFDDPQNPGQKKVVKPEDVIGAQQDGGAAIILDVDVGHIESMIAAPALREYQTGGDKHANLIVHRVTLAVIADPRYVEWSEQFPKKTEHIVTVVDRVSDAITYTSSSWNLLRLNMLDDQIFKLPLIEKCEDEKTPLFTGAQKLEPYQIAKLYPPARLNTLSHNPSDPNYPESTDGQKKSRDLVLAQMPKYADALQTLESAEITPAQSSDDYGISVTPFGTGSAIPSKYRNGFGGVLLDAGEGTLGQMRRRFGTRGMSEEIYPNLRIVFISHMHADHHLGLRLVLEDRLRTNPQQTLYIVAPSYILLHLVENGMRIGDQHGKTRFVDIIAYEEWIKNGRPEINGKHSSTQASVEAEPEQMFFQPHYRLRRDLNIKAVKAMEQDLDLTTFLTPEVNHRGKAYGLAMQHKSGWKITYSGDTMPSQSLIAAGRDSTLLIHEATLEDTQVEMALAKAHSTFGQAIDVGSRYPKLPRIQPFDPTSEQTRPVIALAFDLMTLRLRSFHKMETYNDAFQALFQEMAEVEPESDEEEETQGKNENKKGSKPAKGVPKKDIQNTFTQNKQPKQQDSKRQQRRREHQDRVQKEHNTVDGGNNGAIDKPQTVSGGKRSIAEVVAELQPGQECLKRMKSDTEDKLSRDLGNLEP</sequence>
<evidence type="ECO:0000313" key="2">
    <source>
        <dbReference type="Proteomes" id="UP001243375"/>
    </source>
</evidence>
<keyword evidence="2" id="KW-1185">Reference proteome</keyword>
<dbReference type="EMBL" id="JASBWU010000007">
    <property type="protein sequence ID" value="KAJ9120156.1"/>
    <property type="molecule type" value="Genomic_DNA"/>
</dbReference>
<dbReference type="Proteomes" id="UP001243375">
    <property type="component" value="Unassembled WGS sequence"/>
</dbReference>
<protein>
    <submittedName>
        <fullName evidence="1">Uncharacterized protein</fullName>
    </submittedName>
</protein>
<comment type="caution">
    <text evidence="1">The sequence shown here is derived from an EMBL/GenBank/DDBJ whole genome shotgun (WGS) entry which is preliminary data.</text>
</comment>
<reference evidence="1" key="1">
    <citation type="submission" date="2023-04" db="EMBL/GenBank/DDBJ databases">
        <title>Draft Genome sequencing of Naganishia species isolated from polar environments using Oxford Nanopore Technology.</title>
        <authorList>
            <person name="Leo P."/>
            <person name="Venkateswaran K."/>
        </authorList>
    </citation>
    <scope>NUCLEOTIDE SEQUENCE</scope>
    <source>
        <strain evidence="1">MNA-CCFEE 5425</strain>
    </source>
</reference>
<gene>
    <name evidence="1" type="ORF">QFC22_003055</name>
</gene>
<evidence type="ECO:0000313" key="1">
    <source>
        <dbReference type="EMBL" id="KAJ9120156.1"/>
    </source>
</evidence>
<proteinExistence type="predicted"/>
<name>A0ACC2X942_9TREE</name>
<organism evidence="1 2">
    <name type="scientific">Naganishia vaughanmartiniae</name>
    <dbReference type="NCBI Taxonomy" id="1424756"/>
    <lineage>
        <taxon>Eukaryota</taxon>
        <taxon>Fungi</taxon>
        <taxon>Dikarya</taxon>
        <taxon>Basidiomycota</taxon>
        <taxon>Agaricomycotina</taxon>
        <taxon>Tremellomycetes</taxon>
        <taxon>Filobasidiales</taxon>
        <taxon>Filobasidiaceae</taxon>
        <taxon>Naganishia</taxon>
    </lineage>
</organism>